<dbReference type="PRINTS" id="PR00081">
    <property type="entry name" value="GDHRDH"/>
</dbReference>
<keyword evidence="3" id="KW-0560">Oxidoreductase</keyword>
<keyword evidence="2" id="KW-0521">NADP</keyword>
<dbReference type="Pfam" id="PF13561">
    <property type="entry name" value="adh_short_C2"/>
    <property type="match status" value="1"/>
</dbReference>
<dbReference type="InterPro" id="IPR020904">
    <property type="entry name" value="Sc_DH/Rdtase_CS"/>
</dbReference>
<sequence length="150" mass="16093">MFPLLRPGGRVVNLGSMAGYLTRWSQELRDEIMASSLTIEGLEAMMSRFVADCEAGNPQSKGWPGTTYGVSKAAVHALTRIHAKALEPSKVSVNACCPGWCKSDMAGFEKPPKTAEQGADTPLWLALGIDGAPTGRFFTERREASFTGAN</sequence>
<organism evidence="4">
    <name type="scientific">Oxyrrhis marina</name>
    <name type="common">Dinoflagellate</name>
    <dbReference type="NCBI Taxonomy" id="2969"/>
    <lineage>
        <taxon>Eukaryota</taxon>
        <taxon>Sar</taxon>
        <taxon>Alveolata</taxon>
        <taxon>Dinophyceae</taxon>
        <taxon>Oxyrrhinales</taxon>
        <taxon>Oxyrrhinaceae</taxon>
        <taxon>Oxyrrhis</taxon>
    </lineage>
</organism>
<dbReference type="EMBL" id="HBIT01013052">
    <property type="protein sequence ID" value="CAE0622154.1"/>
    <property type="molecule type" value="Transcribed_RNA"/>
</dbReference>
<dbReference type="GO" id="GO:0016491">
    <property type="term" value="F:oxidoreductase activity"/>
    <property type="evidence" value="ECO:0007669"/>
    <property type="project" value="UniProtKB-KW"/>
</dbReference>
<comment type="similarity">
    <text evidence="1">Belongs to the short-chain dehydrogenases/reductases (SDR) family.</text>
</comment>
<gene>
    <name evidence="4" type="ORF">OMAR00292_LOCUS6933</name>
</gene>
<evidence type="ECO:0000256" key="1">
    <source>
        <dbReference type="ARBA" id="ARBA00006484"/>
    </source>
</evidence>
<dbReference type="AlphaFoldDB" id="A0A7S3UQU3"/>
<protein>
    <recommendedName>
        <fullName evidence="5">Carbonyl reductase</fullName>
    </recommendedName>
</protein>
<dbReference type="SUPFAM" id="SSF51735">
    <property type="entry name" value="NAD(P)-binding Rossmann-fold domains"/>
    <property type="match status" value="1"/>
</dbReference>
<evidence type="ECO:0008006" key="5">
    <source>
        <dbReference type="Google" id="ProtNLM"/>
    </source>
</evidence>
<dbReference type="PROSITE" id="PS00061">
    <property type="entry name" value="ADH_SHORT"/>
    <property type="match status" value="1"/>
</dbReference>
<evidence type="ECO:0000313" key="4">
    <source>
        <dbReference type="EMBL" id="CAE0622154.1"/>
    </source>
</evidence>
<dbReference type="PANTHER" id="PTHR43963:SF6">
    <property type="entry name" value="CHAIN DEHYDROGENASE FAMILY PROTEIN, PUTATIVE (AFU_ORTHOLOGUE AFUA_3G15350)-RELATED"/>
    <property type="match status" value="1"/>
</dbReference>
<accession>A0A7S3UQU3</accession>
<dbReference type="Gene3D" id="3.40.50.720">
    <property type="entry name" value="NAD(P)-binding Rossmann-like Domain"/>
    <property type="match status" value="1"/>
</dbReference>
<dbReference type="InterPro" id="IPR036291">
    <property type="entry name" value="NAD(P)-bd_dom_sf"/>
</dbReference>
<name>A0A7S3UQU3_OXYMA</name>
<proteinExistence type="inferred from homology"/>
<evidence type="ECO:0000256" key="3">
    <source>
        <dbReference type="ARBA" id="ARBA00023002"/>
    </source>
</evidence>
<reference evidence="4" key="1">
    <citation type="submission" date="2021-01" db="EMBL/GenBank/DDBJ databases">
        <authorList>
            <person name="Corre E."/>
            <person name="Pelletier E."/>
            <person name="Niang G."/>
            <person name="Scheremetjew M."/>
            <person name="Finn R."/>
            <person name="Kale V."/>
            <person name="Holt S."/>
            <person name="Cochrane G."/>
            <person name="Meng A."/>
            <person name="Brown T."/>
            <person name="Cohen L."/>
        </authorList>
    </citation>
    <scope>NUCLEOTIDE SEQUENCE</scope>
    <source>
        <strain evidence="4">CCMP1795</strain>
    </source>
</reference>
<dbReference type="InterPro" id="IPR002347">
    <property type="entry name" value="SDR_fam"/>
</dbReference>
<dbReference type="PANTHER" id="PTHR43963">
    <property type="entry name" value="CARBONYL REDUCTASE 1-RELATED"/>
    <property type="match status" value="1"/>
</dbReference>
<evidence type="ECO:0000256" key="2">
    <source>
        <dbReference type="ARBA" id="ARBA00022857"/>
    </source>
</evidence>